<name>A0ABD3XUN9_SINWO</name>
<evidence type="ECO:0000313" key="3">
    <source>
        <dbReference type="Proteomes" id="UP001634394"/>
    </source>
</evidence>
<accession>A0ABD3XUN9</accession>
<feature type="non-terminal residue" evidence="2">
    <location>
        <position position="1"/>
    </location>
</feature>
<dbReference type="Proteomes" id="UP001634394">
    <property type="component" value="Unassembled WGS sequence"/>
</dbReference>
<proteinExistence type="predicted"/>
<protein>
    <recommendedName>
        <fullName evidence="4">SWIM-type domain-containing protein</fullName>
    </recommendedName>
</protein>
<feature type="non-terminal residue" evidence="2">
    <location>
        <position position="107"/>
    </location>
</feature>
<feature type="signal peptide" evidence="1">
    <location>
        <begin position="1"/>
        <end position="26"/>
    </location>
</feature>
<evidence type="ECO:0000256" key="1">
    <source>
        <dbReference type="SAM" id="SignalP"/>
    </source>
</evidence>
<evidence type="ECO:0000313" key="2">
    <source>
        <dbReference type="EMBL" id="KAL3888760.1"/>
    </source>
</evidence>
<dbReference type="PANTHER" id="PTHR47526">
    <property type="entry name" value="ATP-DEPENDENT DNA HELICASE"/>
    <property type="match status" value="1"/>
</dbReference>
<gene>
    <name evidence="2" type="ORF">ACJMK2_001120</name>
</gene>
<feature type="chain" id="PRO_5044747409" description="SWIM-type domain-containing protein" evidence="1">
    <location>
        <begin position="27"/>
        <end position="107"/>
    </location>
</feature>
<evidence type="ECO:0008006" key="4">
    <source>
        <dbReference type="Google" id="ProtNLM"/>
    </source>
</evidence>
<sequence length="107" mass="11856">VSHSQRLNAKPLELLIIISLQGTVLSAHCTRMAGLGESCSHVAALLFYIEEMQKYGERVSKSSKQISRYKELSCIDFRSATKLKQLTDNPDADATPSTPYRILNLSA</sequence>
<dbReference type="AlphaFoldDB" id="A0ABD3XUN9"/>
<reference evidence="2 3" key="1">
    <citation type="submission" date="2024-11" db="EMBL/GenBank/DDBJ databases">
        <title>Chromosome-level genome assembly of the freshwater bivalve Anodonta woodiana.</title>
        <authorList>
            <person name="Chen X."/>
        </authorList>
    </citation>
    <scope>NUCLEOTIDE SEQUENCE [LARGE SCALE GENOMIC DNA]</scope>
    <source>
        <strain evidence="2">MN2024</strain>
        <tissue evidence="2">Gills</tissue>
    </source>
</reference>
<comment type="caution">
    <text evidence="2">The sequence shown here is derived from an EMBL/GenBank/DDBJ whole genome shotgun (WGS) entry which is preliminary data.</text>
</comment>
<keyword evidence="1" id="KW-0732">Signal</keyword>
<keyword evidence="3" id="KW-1185">Reference proteome</keyword>
<dbReference type="EMBL" id="JBJQND010000001">
    <property type="protein sequence ID" value="KAL3888760.1"/>
    <property type="molecule type" value="Genomic_DNA"/>
</dbReference>
<organism evidence="2 3">
    <name type="scientific">Sinanodonta woodiana</name>
    <name type="common">Chinese pond mussel</name>
    <name type="synonym">Anodonta woodiana</name>
    <dbReference type="NCBI Taxonomy" id="1069815"/>
    <lineage>
        <taxon>Eukaryota</taxon>
        <taxon>Metazoa</taxon>
        <taxon>Spiralia</taxon>
        <taxon>Lophotrochozoa</taxon>
        <taxon>Mollusca</taxon>
        <taxon>Bivalvia</taxon>
        <taxon>Autobranchia</taxon>
        <taxon>Heteroconchia</taxon>
        <taxon>Palaeoheterodonta</taxon>
        <taxon>Unionida</taxon>
        <taxon>Unionoidea</taxon>
        <taxon>Unionidae</taxon>
        <taxon>Unioninae</taxon>
        <taxon>Sinanodonta</taxon>
    </lineage>
</organism>